<evidence type="ECO:0000313" key="7">
    <source>
        <dbReference type="Proteomes" id="UP000198426"/>
    </source>
</evidence>
<dbReference type="EMBL" id="FZOY01000005">
    <property type="protein sequence ID" value="SNS99739.1"/>
    <property type="molecule type" value="Genomic_DNA"/>
</dbReference>
<feature type="domain" description="HTH gntR-type" evidence="5">
    <location>
        <begin position="20"/>
        <end position="88"/>
    </location>
</feature>
<evidence type="ECO:0000256" key="1">
    <source>
        <dbReference type="ARBA" id="ARBA00023015"/>
    </source>
</evidence>
<dbReference type="SUPFAM" id="SSF48008">
    <property type="entry name" value="GntR ligand-binding domain-like"/>
    <property type="match status" value="1"/>
</dbReference>
<dbReference type="PROSITE" id="PS50949">
    <property type="entry name" value="HTH_GNTR"/>
    <property type="match status" value="1"/>
</dbReference>
<evidence type="ECO:0000256" key="3">
    <source>
        <dbReference type="ARBA" id="ARBA00023163"/>
    </source>
</evidence>
<accession>A0A239J1Q4</accession>
<dbReference type="RefSeq" id="WP_089233652.1">
    <property type="nucleotide sequence ID" value="NZ_FZOY01000005.1"/>
</dbReference>
<dbReference type="PANTHER" id="PTHR43537">
    <property type="entry name" value="TRANSCRIPTIONAL REGULATOR, GNTR FAMILY"/>
    <property type="match status" value="1"/>
</dbReference>
<dbReference type="CDD" id="cd07377">
    <property type="entry name" value="WHTH_GntR"/>
    <property type="match status" value="1"/>
</dbReference>
<dbReference type="InterPro" id="IPR011711">
    <property type="entry name" value="GntR_C"/>
</dbReference>
<evidence type="ECO:0000256" key="4">
    <source>
        <dbReference type="SAM" id="MobiDB-lite"/>
    </source>
</evidence>
<dbReference type="InterPro" id="IPR000524">
    <property type="entry name" value="Tscrpt_reg_HTH_GntR"/>
</dbReference>
<dbReference type="Gene3D" id="1.10.10.10">
    <property type="entry name" value="Winged helix-like DNA-binding domain superfamily/Winged helix DNA-binding domain"/>
    <property type="match status" value="1"/>
</dbReference>
<dbReference type="Proteomes" id="UP000198426">
    <property type="component" value="Unassembled WGS sequence"/>
</dbReference>
<evidence type="ECO:0000313" key="6">
    <source>
        <dbReference type="EMBL" id="SNS99739.1"/>
    </source>
</evidence>
<evidence type="ECO:0000256" key="2">
    <source>
        <dbReference type="ARBA" id="ARBA00023125"/>
    </source>
</evidence>
<dbReference type="PANTHER" id="PTHR43537:SF5">
    <property type="entry name" value="UXU OPERON TRANSCRIPTIONAL REGULATOR"/>
    <property type="match status" value="1"/>
</dbReference>
<keyword evidence="3" id="KW-0804">Transcription</keyword>
<dbReference type="SMART" id="SM00895">
    <property type="entry name" value="FCD"/>
    <property type="match status" value="1"/>
</dbReference>
<feature type="region of interest" description="Disordered" evidence="4">
    <location>
        <begin position="1"/>
        <end position="20"/>
    </location>
</feature>
<protein>
    <submittedName>
        <fullName evidence="6">Transcriptional regulator, GntR family</fullName>
    </submittedName>
</protein>
<dbReference type="AlphaFoldDB" id="A0A239J1Q4"/>
<proteinExistence type="predicted"/>
<keyword evidence="7" id="KW-1185">Reference proteome</keyword>
<dbReference type="Gene3D" id="1.20.120.530">
    <property type="entry name" value="GntR ligand-binding domain-like"/>
    <property type="match status" value="1"/>
</dbReference>
<dbReference type="GO" id="GO:0003677">
    <property type="term" value="F:DNA binding"/>
    <property type="evidence" value="ECO:0007669"/>
    <property type="project" value="UniProtKB-KW"/>
</dbReference>
<keyword evidence="2" id="KW-0238">DNA-binding</keyword>
<keyword evidence="1" id="KW-0805">Transcription regulation</keyword>
<sequence length="242" mass="26224">MTKLGDQLPVQPVASNGGGPVSREAAVAALRRLIELGNYAPGDRLPPERELIVQLGLTRAALRKALETLEAEGLIWRHVGKGTFIASEGEGAVAGRLHDLAKQITPVKMMRARIAIEPAIAREAAMNASTEALARIEDALTQTVNAPTWDEYEQFDDLLHRRIALATDNPLLISLFDQLNQVRRAVAWGTVVRASIRPPADHTSFGEHARIAETIAARDANGAQEAMRKHLASVAARLFGEV</sequence>
<dbReference type="InterPro" id="IPR036390">
    <property type="entry name" value="WH_DNA-bd_sf"/>
</dbReference>
<reference evidence="6 7" key="1">
    <citation type="submission" date="2017-06" db="EMBL/GenBank/DDBJ databases">
        <authorList>
            <person name="Kim H.J."/>
            <person name="Triplett B.A."/>
        </authorList>
    </citation>
    <scope>NUCLEOTIDE SEQUENCE [LARGE SCALE GENOMIC DNA]</scope>
    <source>
        <strain evidence="6 7">DSM 29339</strain>
    </source>
</reference>
<dbReference type="InterPro" id="IPR036388">
    <property type="entry name" value="WH-like_DNA-bd_sf"/>
</dbReference>
<dbReference type="Pfam" id="PF07729">
    <property type="entry name" value="FCD"/>
    <property type="match status" value="1"/>
</dbReference>
<dbReference type="OrthoDB" id="284307at2"/>
<evidence type="ECO:0000259" key="5">
    <source>
        <dbReference type="PROSITE" id="PS50949"/>
    </source>
</evidence>
<dbReference type="Pfam" id="PF00392">
    <property type="entry name" value="GntR"/>
    <property type="match status" value="1"/>
</dbReference>
<dbReference type="PRINTS" id="PR00035">
    <property type="entry name" value="HTHGNTR"/>
</dbReference>
<gene>
    <name evidence="6" type="ORF">SAMN05421757_10559</name>
</gene>
<organism evidence="6 7">
    <name type="scientific">Tropicimonas sediminicola</name>
    <dbReference type="NCBI Taxonomy" id="1031541"/>
    <lineage>
        <taxon>Bacteria</taxon>
        <taxon>Pseudomonadati</taxon>
        <taxon>Pseudomonadota</taxon>
        <taxon>Alphaproteobacteria</taxon>
        <taxon>Rhodobacterales</taxon>
        <taxon>Roseobacteraceae</taxon>
        <taxon>Tropicimonas</taxon>
    </lineage>
</organism>
<dbReference type="GO" id="GO:0003700">
    <property type="term" value="F:DNA-binding transcription factor activity"/>
    <property type="evidence" value="ECO:0007669"/>
    <property type="project" value="InterPro"/>
</dbReference>
<name>A0A239J1Q4_9RHOB</name>
<dbReference type="SUPFAM" id="SSF46785">
    <property type="entry name" value="Winged helix' DNA-binding domain"/>
    <property type="match status" value="1"/>
</dbReference>
<dbReference type="SMART" id="SM00345">
    <property type="entry name" value="HTH_GNTR"/>
    <property type="match status" value="1"/>
</dbReference>
<dbReference type="InterPro" id="IPR008920">
    <property type="entry name" value="TF_FadR/GntR_C"/>
</dbReference>